<sequence>MLESLVTSKTRIKLLLKFFSHQSSAGYLRSLAKEFDESTNSVRVELNRLTDAGLLVAEDEGKTKVYKANRTHPFFTEITNMVSKFLGLDELMEKIVRRMGEVETAYIVGDYAKGIDSGTVQMVLIGKNLDVEYLDFIRDKTYEKVQRKVEVEIFDKDPGDIQGIKIFGV</sequence>
<dbReference type="Gene3D" id="1.10.10.10">
    <property type="entry name" value="Winged helix-like DNA-binding domain superfamily/Winged helix DNA-binding domain"/>
    <property type="match status" value="1"/>
</dbReference>
<accession>A0A1G6U845</accession>
<evidence type="ECO:0000313" key="1">
    <source>
        <dbReference type="EMBL" id="SDD37560.1"/>
    </source>
</evidence>
<proteinExistence type="predicted"/>
<dbReference type="InterPro" id="IPR036390">
    <property type="entry name" value="WH_DNA-bd_sf"/>
</dbReference>
<reference evidence="2" key="1">
    <citation type="submission" date="2016-10" db="EMBL/GenBank/DDBJ databases">
        <authorList>
            <person name="Varghese N."/>
            <person name="Submissions S."/>
        </authorList>
    </citation>
    <scope>NUCLEOTIDE SEQUENCE [LARGE SCALE GENOMIC DNA]</scope>
    <source>
        <strain evidence="2">DSM 23095</strain>
    </source>
</reference>
<dbReference type="EMBL" id="FNAC01000027">
    <property type="protein sequence ID" value="SDD37560.1"/>
    <property type="molecule type" value="Genomic_DNA"/>
</dbReference>
<organism evidence="1 2">
    <name type="scientific">Algoriphagus faecimaris</name>
    <dbReference type="NCBI Taxonomy" id="686796"/>
    <lineage>
        <taxon>Bacteria</taxon>
        <taxon>Pseudomonadati</taxon>
        <taxon>Bacteroidota</taxon>
        <taxon>Cytophagia</taxon>
        <taxon>Cytophagales</taxon>
        <taxon>Cyclobacteriaceae</taxon>
        <taxon>Algoriphagus</taxon>
    </lineage>
</organism>
<name>A0A1G6U845_9BACT</name>
<dbReference type="InterPro" id="IPR036388">
    <property type="entry name" value="WH-like_DNA-bd_sf"/>
</dbReference>
<evidence type="ECO:0000313" key="2">
    <source>
        <dbReference type="Proteomes" id="UP000199060"/>
    </source>
</evidence>
<protein>
    <recommendedName>
        <fullName evidence="3">PaaX-like protein</fullName>
    </recommendedName>
</protein>
<dbReference type="RefSeq" id="WP_087941373.1">
    <property type="nucleotide sequence ID" value="NZ_FNAC01000027.1"/>
</dbReference>
<dbReference type="CDD" id="cd00090">
    <property type="entry name" value="HTH_ARSR"/>
    <property type="match status" value="1"/>
</dbReference>
<dbReference type="AlphaFoldDB" id="A0A1G6U845"/>
<evidence type="ECO:0008006" key="3">
    <source>
        <dbReference type="Google" id="ProtNLM"/>
    </source>
</evidence>
<dbReference type="InterPro" id="IPR011991">
    <property type="entry name" value="ArsR-like_HTH"/>
</dbReference>
<dbReference type="Proteomes" id="UP000199060">
    <property type="component" value="Unassembled WGS sequence"/>
</dbReference>
<gene>
    <name evidence="1" type="ORF">SAMN04488104_10273</name>
</gene>
<dbReference type="OrthoDB" id="9793352at2"/>
<keyword evidence="2" id="KW-1185">Reference proteome</keyword>
<dbReference type="GO" id="GO:0006355">
    <property type="term" value="P:regulation of DNA-templated transcription"/>
    <property type="evidence" value="ECO:0007669"/>
    <property type="project" value="UniProtKB-ARBA"/>
</dbReference>
<dbReference type="SUPFAM" id="SSF46785">
    <property type="entry name" value="Winged helix' DNA-binding domain"/>
    <property type="match status" value="1"/>
</dbReference>